<evidence type="ECO:0000256" key="5">
    <source>
        <dbReference type="ARBA" id="ARBA00022598"/>
    </source>
</evidence>
<dbReference type="Pfam" id="PF08245">
    <property type="entry name" value="Mur_ligase_M"/>
    <property type="match status" value="1"/>
</dbReference>
<evidence type="ECO:0000256" key="13">
    <source>
        <dbReference type="ARBA" id="ARBA00047833"/>
    </source>
</evidence>
<dbReference type="GO" id="GO:0008360">
    <property type="term" value="P:regulation of cell shape"/>
    <property type="evidence" value="ECO:0007669"/>
    <property type="project" value="UniProtKB-KW"/>
</dbReference>
<dbReference type="InterPro" id="IPR004101">
    <property type="entry name" value="Mur_ligase_C"/>
</dbReference>
<organism evidence="18 19">
    <name type="scientific">Tectimicrobiota bacterium</name>
    <dbReference type="NCBI Taxonomy" id="2528274"/>
    <lineage>
        <taxon>Bacteria</taxon>
        <taxon>Pseudomonadati</taxon>
        <taxon>Nitrospinota/Tectimicrobiota group</taxon>
        <taxon>Candidatus Tectimicrobiota</taxon>
    </lineage>
</organism>
<evidence type="ECO:0000256" key="3">
    <source>
        <dbReference type="ARBA" id="ARBA00012211"/>
    </source>
</evidence>
<dbReference type="Proteomes" id="UP000772181">
    <property type="component" value="Unassembled WGS sequence"/>
</dbReference>
<proteinExistence type="predicted"/>
<keyword evidence="5 18" id="KW-0436">Ligase</keyword>
<gene>
    <name evidence="18" type="primary">mpl</name>
    <name evidence="18" type="ORF">HY730_03610</name>
</gene>
<dbReference type="SUPFAM" id="SSF53623">
    <property type="entry name" value="MurD-like peptide ligases, catalytic domain"/>
    <property type="match status" value="1"/>
</dbReference>
<dbReference type="Gene3D" id="3.40.50.720">
    <property type="entry name" value="NAD(P)-binding Rossmann-like Domain"/>
    <property type="match status" value="1"/>
</dbReference>
<accession>A0A933GKC8</accession>
<feature type="domain" description="Mur ligase central" evidence="17">
    <location>
        <begin position="113"/>
        <end position="297"/>
    </location>
</feature>
<comment type="subcellular location">
    <subcellularLocation>
        <location evidence="1">Cytoplasm</location>
    </subcellularLocation>
</comment>
<dbReference type="SUPFAM" id="SSF53244">
    <property type="entry name" value="MurD-like peptide ligases, peptide-binding domain"/>
    <property type="match status" value="1"/>
</dbReference>
<dbReference type="AlphaFoldDB" id="A0A933GKC8"/>
<evidence type="ECO:0000256" key="7">
    <source>
        <dbReference type="ARBA" id="ARBA00022741"/>
    </source>
</evidence>
<keyword evidence="8" id="KW-0067">ATP-binding</keyword>
<dbReference type="GO" id="GO:0005737">
    <property type="term" value="C:cytoplasm"/>
    <property type="evidence" value="ECO:0007669"/>
    <property type="project" value="UniProtKB-SubCell"/>
</dbReference>
<comment type="catalytic activity">
    <reaction evidence="13">
        <text>UDP-N-acetyl-alpha-D-muramate + L-alanine + ATP = UDP-N-acetyl-alpha-D-muramoyl-L-alanine + ADP + phosphate + H(+)</text>
        <dbReference type="Rhea" id="RHEA:23372"/>
        <dbReference type="ChEBI" id="CHEBI:15378"/>
        <dbReference type="ChEBI" id="CHEBI:30616"/>
        <dbReference type="ChEBI" id="CHEBI:43474"/>
        <dbReference type="ChEBI" id="CHEBI:57972"/>
        <dbReference type="ChEBI" id="CHEBI:70757"/>
        <dbReference type="ChEBI" id="CHEBI:83898"/>
        <dbReference type="ChEBI" id="CHEBI:456216"/>
        <dbReference type="EC" id="6.3.2.8"/>
    </reaction>
</comment>
<dbReference type="EMBL" id="JACQWF010000161">
    <property type="protein sequence ID" value="MBI4595447.1"/>
    <property type="molecule type" value="Genomic_DNA"/>
</dbReference>
<keyword evidence="7" id="KW-0547">Nucleotide-binding</keyword>
<evidence type="ECO:0000256" key="11">
    <source>
        <dbReference type="ARBA" id="ARBA00023306"/>
    </source>
</evidence>
<dbReference type="GO" id="GO:0009252">
    <property type="term" value="P:peptidoglycan biosynthetic process"/>
    <property type="evidence" value="ECO:0007669"/>
    <property type="project" value="UniProtKB-UniRule"/>
</dbReference>
<evidence type="ECO:0000256" key="14">
    <source>
        <dbReference type="NCBIfam" id="TIGR01082"/>
    </source>
</evidence>
<dbReference type="Gene3D" id="3.40.1190.10">
    <property type="entry name" value="Mur-like, catalytic domain"/>
    <property type="match status" value="1"/>
</dbReference>
<dbReference type="InterPro" id="IPR036615">
    <property type="entry name" value="Mur_ligase_C_dom_sf"/>
</dbReference>
<keyword evidence="4" id="KW-0963">Cytoplasm</keyword>
<dbReference type="GO" id="GO:0005524">
    <property type="term" value="F:ATP binding"/>
    <property type="evidence" value="ECO:0007669"/>
    <property type="project" value="UniProtKB-KW"/>
</dbReference>
<dbReference type="EC" id="6.3.2.8" evidence="3 14"/>
<evidence type="ECO:0000259" key="17">
    <source>
        <dbReference type="Pfam" id="PF08245"/>
    </source>
</evidence>
<dbReference type="InterPro" id="IPR013221">
    <property type="entry name" value="Mur_ligase_cen"/>
</dbReference>
<keyword evidence="10" id="KW-0573">Peptidoglycan synthesis</keyword>
<dbReference type="InterPro" id="IPR005758">
    <property type="entry name" value="UDP-N-AcMur_Ala_ligase_MurC"/>
</dbReference>
<evidence type="ECO:0000313" key="19">
    <source>
        <dbReference type="Proteomes" id="UP000772181"/>
    </source>
</evidence>
<dbReference type="GO" id="GO:0008763">
    <property type="term" value="F:UDP-N-acetylmuramate-L-alanine ligase activity"/>
    <property type="evidence" value="ECO:0007669"/>
    <property type="project" value="UniProtKB-UniRule"/>
</dbReference>
<evidence type="ECO:0000256" key="9">
    <source>
        <dbReference type="ARBA" id="ARBA00022960"/>
    </source>
</evidence>
<evidence type="ECO:0000256" key="1">
    <source>
        <dbReference type="ARBA" id="ARBA00004496"/>
    </source>
</evidence>
<protein>
    <recommendedName>
        <fullName evidence="3 14">UDP-N-acetylmuramate--L-alanine ligase</fullName>
        <ecNumber evidence="3 14">6.3.2.8</ecNumber>
    </recommendedName>
</protein>
<dbReference type="InterPro" id="IPR005757">
    <property type="entry name" value="Mpl"/>
</dbReference>
<feature type="domain" description="Mur ligase N-terminal catalytic" evidence="15">
    <location>
        <begin position="6"/>
        <end position="99"/>
    </location>
</feature>
<dbReference type="NCBIfam" id="TIGR01081">
    <property type="entry name" value="mpl"/>
    <property type="match status" value="1"/>
</dbReference>
<dbReference type="GO" id="GO:0051301">
    <property type="term" value="P:cell division"/>
    <property type="evidence" value="ECO:0007669"/>
    <property type="project" value="UniProtKB-KW"/>
</dbReference>
<keyword evidence="11" id="KW-0131">Cell cycle</keyword>
<sequence>MAGQKRIHLIAVCGTGMGALAGMLKEAGFEVSGSDQNIYPPMSTQLERLGVKLYTGYGAQNLREKPDLVVVGNAISRTNPEVQAMLSQDIPYLSLPQAVTSYFLKDKTPIVIVGTHGKTTTSSLMAWVLESSGLDPSFFIGGIPINFGQNYKLGQGDFMVIEGDEYDTAFFDKGPKFLHYPTKAAILTSIEFDHGDIYPDLEAVRSAFKRFLDLMPQSGFLAAGTDFPLVEALVKEASCQVETYGLNSSADWQAQILKREKEWIHFSCYHNRKKIGEFSWSMPGNHNITNALAVMALSFHLGLEKEQLAHALSTFKGTKRRQEVLERIEGITLIDDFAHHPTAVRATLSALKQHFDHGTLWAIFEPRTNTSRRHFFQKDYVSAFLPADKIIIAQIFNMHQIPEGERFDPDMLVKDLVAAGKEAYYIERADQIIDYLRLHLEPKDLVVIMSNGSFDNIHNRLIKTLKERFSLNPPPLF</sequence>
<keyword evidence="9" id="KW-0133">Cell shape</keyword>
<evidence type="ECO:0000256" key="2">
    <source>
        <dbReference type="ARBA" id="ARBA00004752"/>
    </source>
</evidence>
<evidence type="ECO:0000256" key="6">
    <source>
        <dbReference type="ARBA" id="ARBA00022618"/>
    </source>
</evidence>
<dbReference type="InterPro" id="IPR000713">
    <property type="entry name" value="Mur_ligase_N"/>
</dbReference>
<evidence type="ECO:0000259" key="15">
    <source>
        <dbReference type="Pfam" id="PF01225"/>
    </source>
</evidence>
<dbReference type="NCBIfam" id="TIGR01082">
    <property type="entry name" value="murC"/>
    <property type="match status" value="1"/>
</dbReference>
<dbReference type="InterPro" id="IPR050061">
    <property type="entry name" value="MurCDEF_pg_biosynth"/>
</dbReference>
<comment type="caution">
    <text evidence="18">The sequence shown here is derived from an EMBL/GenBank/DDBJ whole genome shotgun (WGS) entry which is preliminary data.</text>
</comment>
<dbReference type="Gene3D" id="3.90.190.20">
    <property type="entry name" value="Mur ligase, C-terminal domain"/>
    <property type="match status" value="1"/>
</dbReference>
<reference evidence="18" key="1">
    <citation type="submission" date="2020-07" db="EMBL/GenBank/DDBJ databases">
        <title>Huge and variable diversity of episymbiotic CPR bacteria and DPANN archaea in groundwater ecosystems.</title>
        <authorList>
            <person name="He C.Y."/>
            <person name="Keren R."/>
            <person name="Whittaker M."/>
            <person name="Farag I.F."/>
            <person name="Doudna J."/>
            <person name="Cate J.H.D."/>
            <person name="Banfield J.F."/>
        </authorList>
    </citation>
    <scope>NUCLEOTIDE SEQUENCE</scope>
    <source>
        <strain evidence="18">NC_groundwater_1482_Ag_S-0.65um_47_24</strain>
    </source>
</reference>
<evidence type="ECO:0000256" key="4">
    <source>
        <dbReference type="ARBA" id="ARBA00022490"/>
    </source>
</evidence>
<dbReference type="Pfam" id="PF02875">
    <property type="entry name" value="Mur_ligase_C"/>
    <property type="match status" value="1"/>
</dbReference>
<dbReference type="PANTHER" id="PTHR43445:SF5">
    <property type="entry name" value="UDP-N-ACETYLMURAMATE--L-ALANYL-GAMMA-D-GLUTAMYL-MESO-2,6-DIAMINOHEPTANDIOATE LIGASE"/>
    <property type="match status" value="1"/>
</dbReference>
<comment type="pathway">
    <text evidence="2">Cell wall biogenesis; peptidoglycan biosynthesis.</text>
</comment>
<name>A0A933GKC8_UNCTE</name>
<dbReference type="PANTHER" id="PTHR43445">
    <property type="entry name" value="UDP-N-ACETYLMURAMATE--L-ALANINE LIGASE-RELATED"/>
    <property type="match status" value="1"/>
</dbReference>
<keyword evidence="6" id="KW-0132">Cell division</keyword>
<evidence type="ECO:0000259" key="16">
    <source>
        <dbReference type="Pfam" id="PF02875"/>
    </source>
</evidence>
<evidence type="ECO:0000313" key="18">
    <source>
        <dbReference type="EMBL" id="MBI4595447.1"/>
    </source>
</evidence>
<dbReference type="InterPro" id="IPR036565">
    <property type="entry name" value="Mur-like_cat_sf"/>
</dbReference>
<evidence type="ECO:0000256" key="8">
    <source>
        <dbReference type="ARBA" id="ARBA00022840"/>
    </source>
</evidence>
<evidence type="ECO:0000256" key="10">
    <source>
        <dbReference type="ARBA" id="ARBA00022984"/>
    </source>
</evidence>
<dbReference type="GO" id="GO:0071555">
    <property type="term" value="P:cell wall organization"/>
    <property type="evidence" value="ECO:0007669"/>
    <property type="project" value="UniProtKB-KW"/>
</dbReference>
<dbReference type="SUPFAM" id="SSF51984">
    <property type="entry name" value="MurCD N-terminal domain"/>
    <property type="match status" value="1"/>
</dbReference>
<evidence type="ECO:0000256" key="12">
    <source>
        <dbReference type="ARBA" id="ARBA00023316"/>
    </source>
</evidence>
<dbReference type="Pfam" id="PF01225">
    <property type="entry name" value="Mur_ligase"/>
    <property type="match status" value="1"/>
</dbReference>
<keyword evidence="12" id="KW-0961">Cell wall biogenesis/degradation</keyword>
<feature type="domain" description="Mur ligase C-terminal" evidence="16">
    <location>
        <begin position="320"/>
        <end position="452"/>
    </location>
</feature>